<evidence type="ECO:0000313" key="2">
    <source>
        <dbReference type="Proteomes" id="UP000295270"/>
    </source>
</evidence>
<protein>
    <submittedName>
        <fullName evidence="1">Uncharacterized protein</fullName>
    </submittedName>
</protein>
<sequence length="33" mass="3806">MKLNLNFGGNFIAIDLNSDNYSLKKLLNEYSKQ</sequence>
<gene>
    <name evidence="1" type="ORF">EV142_10426</name>
</gene>
<proteinExistence type="predicted"/>
<reference evidence="1 2" key="1">
    <citation type="journal article" date="2015" name="Stand. Genomic Sci.">
        <title>Genomic Encyclopedia of Bacterial and Archaeal Type Strains, Phase III: the genomes of soil and plant-associated and newly described type strains.</title>
        <authorList>
            <person name="Whitman W.B."/>
            <person name="Woyke T."/>
            <person name="Klenk H.P."/>
            <person name="Zhou Y."/>
            <person name="Lilburn T.G."/>
            <person name="Beck B.J."/>
            <person name="De Vos P."/>
            <person name="Vandamme P."/>
            <person name="Eisen J.A."/>
            <person name="Garrity G."/>
            <person name="Hugenholtz P."/>
            <person name="Kyrpides N.C."/>
        </authorList>
    </citation>
    <scope>NUCLEOTIDE SEQUENCE [LARGE SCALE GENOMIC DNA]</scope>
    <source>
        <strain evidence="1 2">P5626</strain>
    </source>
</reference>
<keyword evidence="2" id="KW-1185">Reference proteome</keyword>
<dbReference type="EMBL" id="SLWA01000004">
    <property type="protein sequence ID" value="TCN57370.1"/>
    <property type="molecule type" value="Genomic_DNA"/>
</dbReference>
<name>A0ABY2AY66_9FLAO</name>
<organism evidence="1 2">
    <name type="scientific">Flavobacterium circumlabens</name>
    <dbReference type="NCBI Taxonomy" id="2133765"/>
    <lineage>
        <taxon>Bacteria</taxon>
        <taxon>Pseudomonadati</taxon>
        <taxon>Bacteroidota</taxon>
        <taxon>Flavobacteriia</taxon>
        <taxon>Flavobacteriales</taxon>
        <taxon>Flavobacteriaceae</taxon>
        <taxon>Flavobacterium</taxon>
    </lineage>
</organism>
<evidence type="ECO:0000313" key="1">
    <source>
        <dbReference type="EMBL" id="TCN57370.1"/>
    </source>
</evidence>
<dbReference type="Proteomes" id="UP000295270">
    <property type="component" value="Unassembled WGS sequence"/>
</dbReference>
<comment type="caution">
    <text evidence="1">The sequence shown here is derived from an EMBL/GenBank/DDBJ whole genome shotgun (WGS) entry which is preliminary data.</text>
</comment>
<accession>A0ABY2AY66</accession>